<keyword evidence="10" id="KW-1185">Reference proteome</keyword>
<evidence type="ECO:0000256" key="3">
    <source>
        <dbReference type="ARBA" id="ARBA00009759"/>
    </source>
</evidence>
<comment type="similarity">
    <text evidence="3 8">Belongs to the inositol monophosphatase superfamily.</text>
</comment>
<protein>
    <recommendedName>
        <fullName evidence="8">Inositol-1-monophosphatase</fullName>
        <ecNumber evidence="8">3.1.3.25</ecNumber>
    </recommendedName>
</protein>
<dbReference type="FunFam" id="3.40.190.80:FF:000002">
    <property type="entry name" value="Inositol-1-monophosphatase"/>
    <property type="match status" value="1"/>
</dbReference>
<evidence type="ECO:0000256" key="5">
    <source>
        <dbReference type="ARBA" id="ARBA00022801"/>
    </source>
</evidence>
<dbReference type="Gene3D" id="3.40.190.80">
    <property type="match status" value="1"/>
</dbReference>
<dbReference type="RefSeq" id="WP_183413737.1">
    <property type="nucleotide sequence ID" value="NZ_JACHYB010000002.1"/>
</dbReference>
<dbReference type="GO" id="GO:0007165">
    <property type="term" value="P:signal transduction"/>
    <property type="evidence" value="ECO:0007669"/>
    <property type="project" value="TreeGrafter"/>
</dbReference>
<feature type="binding site" evidence="7">
    <location>
        <position position="87"/>
    </location>
    <ligand>
        <name>Mg(2+)</name>
        <dbReference type="ChEBI" id="CHEBI:18420"/>
        <label>1</label>
        <note>catalytic</note>
    </ligand>
</feature>
<comment type="catalytic activity">
    <reaction evidence="1 8">
        <text>a myo-inositol phosphate + H2O = myo-inositol + phosphate</text>
        <dbReference type="Rhea" id="RHEA:24056"/>
        <dbReference type="ChEBI" id="CHEBI:15377"/>
        <dbReference type="ChEBI" id="CHEBI:17268"/>
        <dbReference type="ChEBI" id="CHEBI:43474"/>
        <dbReference type="ChEBI" id="CHEBI:84139"/>
        <dbReference type="EC" id="3.1.3.25"/>
    </reaction>
</comment>
<evidence type="ECO:0000313" key="9">
    <source>
        <dbReference type="EMBL" id="MBB3187931.1"/>
    </source>
</evidence>
<dbReference type="PANTHER" id="PTHR20854">
    <property type="entry name" value="INOSITOL MONOPHOSPHATASE"/>
    <property type="match status" value="1"/>
</dbReference>
<keyword evidence="4 7" id="KW-0479">Metal-binding</keyword>
<comment type="cofactor">
    <cofactor evidence="2 7 8">
        <name>Mg(2+)</name>
        <dbReference type="ChEBI" id="CHEBI:18420"/>
    </cofactor>
</comment>
<reference evidence="9 10" key="1">
    <citation type="submission" date="2020-08" db="EMBL/GenBank/DDBJ databases">
        <title>Genomic Encyclopedia of Type Strains, Phase IV (KMG-IV): sequencing the most valuable type-strain genomes for metagenomic binning, comparative biology and taxonomic classification.</title>
        <authorList>
            <person name="Goeker M."/>
        </authorList>
    </citation>
    <scope>NUCLEOTIDE SEQUENCE [LARGE SCALE GENOMIC DNA]</scope>
    <source>
        <strain evidence="9 10">DSM 27471</strain>
    </source>
</reference>
<dbReference type="GO" id="GO:0006020">
    <property type="term" value="P:inositol metabolic process"/>
    <property type="evidence" value="ECO:0007669"/>
    <property type="project" value="TreeGrafter"/>
</dbReference>
<dbReference type="InterPro" id="IPR000760">
    <property type="entry name" value="Inositol_monophosphatase-like"/>
</dbReference>
<evidence type="ECO:0000256" key="6">
    <source>
        <dbReference type="ARBA" id="ARBA00022842"/>
    </source>
</evidence>
<dbReference type="PRINTS" id="PR01959">
    <property type="entry name" value="SBIMPHPHTASE"/>
</dbReference>
<keyword evidence="5 8" id="KW-0378">Hydrolase</keyword>
<evidence type="ECO:0000256" key="8">
    <source>
        <dbReference type="RuleBase" id="RU364068"/>
    </source>
</evidence>
<dbReference type="GO" id="GO:0008934">
    <property type="term" value="F:inositol monophosphate 1-phosphatase activity"/>
    <property type="evidence" value="ECO:0007669"/>
    <property type="project" value="InterPro"/>
</dbReference>
<dbReference type="PRINTS" id="PR00377">
    <property type="entry name" value="IMPHPHTASES"/>
</dbReference>
<dbReference type="PROSITE" id="PS00629">
    <property type="entry name" value="IMP_1"/>
    <property type="match status" value="1"/>
</dbReference>
<dbReference type="FunFam" id="3.30.540.10:FF:000003">
    <property type="entry name" value="Inositol-1-monophosphatase"/>
    <property type="match status" value="1"/>
</dbReference>
<sequence length="263" mass="28910">MDYQELCLLVCIQARAAGKFIANERAHFDLSKVESKGLHDLVSYVDKTSEQQLVEALQPLVPDAGFIVEEGTSTKRGEHFNWVIDPLDGTTNFISGIPLYAVSIGLLEDNELVLGVVYEIGHDECFYAWKGSKAYLNGKEVHVSGTDNITNALLATGFPYSNFDQLDNYIALMKWGMIEARGVRRLGSAATDLVYVACGRFDSFFEYDLKPWDVAAGAFIVKQAGGTVIDFSGGDQYLFSGEIVASNQALSAVMQEKVSAFMR</sequence>
<dbReference type="InterPro" id="IPR020550">
    <property type="entry name" value="Inositol_monophosphatase_CS"/>
</dbReference>
<evidence type="ECO:0000256" key="1">
    <source>
        <dbReference type="ARBA" id="ARBA00001033"/>
    </source>
</evidence>
<dbReference type="GO" id="GO:0046854">
    <property type="term" value="P:phosphatidylinositol phosphate biosynthetic process"/>
    <property type="evidence" value="ECO:0007669"/>
    <property type="project" value="InterPro"/>
</dbReference>
<dbReference type="Gene3D" id="3.30.540.10">
    <property type="entry name" value="Fructose-1,6-Bisphosphatase, subunit A, domain 1"/>
    <property type="match status" value="1"/>
</dbReference>
<dbReference type="PROSITE" id="PS00630">
    <property type="entry name" value="IMP_2"/>
    <property type="match status" value="1"/>
</dbReference>
<feature type="binding site" evidence="7">
    <location>
        <position position="213"/>
    </location>
    <ligand>
        <name>Mg(2+)</name>
        <dbReference type="ChEBI" id="CHEBI:18420"/>
        <label>1</label>
        <note>catalytic</note>
    </ligand>
</feature>
<evidence type="ECO:0000256" key="7">
    <source>
        <dbReference type="PIRSR" id="PIRSR600760-2"/>
    </source>
</evidence>
<evidence type="ECO:0000256" key="4">
    <source>
        <dbReference type="ARBA" id="ARBA00022723"/>
    </source>
</evidence>
<dbReference type="InterPro" id="IPR022337">
    <property type="entry name" value="Inositol_monophosphatase_SuhB"/>
</dbReference>
<evidence type="ECO:0000313" key="10">
    <source>
        <dbReference type="Proteomes" id="UP000544222"/>
    </source>
</evidence>
<accession>A0A7W5DRV2</accession>
<feature type="binding site" evidence="7">
    <location>
        <position position="88"/>
    </location>
    <ligand>
        <name>Mg(2+)</name>
        <dbReference type="ChEBI" id="CHEBI:18420"/>
        <label>1</label>
        <note>catalytic</note>
    </ligand>
</feature>
<comment type="caution">
    <text evidence="9">The sequence shown here is derived from an EMBL/GenBank/DDBJ whole genome shotgun (WGS) entry which is preliminary data.</text>
</comment>
<dbReference type="AlphaFoldDB" id="A0A7W5DRV2"/>
<dbReference type="InterPro" id="IPR020583">
    <property type="entry name" value="Inositol_monoP_metal-BS"/>
</dbReference>
<gene>
    <name evidence="9" type="ORF">FHX64_002129</name>
</gene>
<dbReference type="PANTHER" id="PTHR20854:SF4">
    <property type="entry name" value="INOSITOL-1-MONOPHOSPHATASE-RELATED"/>
    <property type="match status" value="1"/>
</dbReference>
<feature type="binding site" evidence="7">
    <location>
        <position position="85"/>
    </location>
    <ligand>
        <name>Mg(2+)</name>
        <dbReference type="ChEBI" id="CHEBI:18420"/>
        <label>1</label>
        <note>catalytic</note>
    </ligand>
</feature>
<dbReference type="InterPro" id="IPR033942">
    <property type="entry name" value="IMPase"/>
</dbReference>
<dbReference type="GO" id="GO:0046872">
    <property type="term" value="F:metal ion binding"/>
    <property type="evidence" value="ECO:0007669"/>
    <property type="project" value="UniProtKB-KW"/>
</dbReference>
<organism evidence="9 10">
    <name type="scientific">Microbacter margulisiae</name>
    <dbReference type="NCBI Taxonomy" id="1350067"/>
    <lineage>
        <taxon>Bacteria</taxon>
        <taxon>Pseudomonadati</taxon>
        <taxon>Bacteroidota</taxon>
        <taxon>Bacteroidia</taxon>
        <taxon>Bacteroidales</taxon>
        <taxon>Porphyromonadaceae</taxon>
        <taxon>Microbacter</taxon>
    </lineage>
</organism>
<dbReference type="EMBL" id="JACHYB010000002">
    <property type="protein sequence ID" value="MBB3187931.1"/>
    <property type="molecule type" value="Genomic_DNA"/>
</dbReference>
<dbReference type="EC" id="3.1.3.25" evidence="8"/>
<feature type="binding site" evidence="7">
    <location>
        <position position="69"/>
    </location>
    <ligand>
        <name>Mg(2+)</name>
        <dbReference type="ChEBI" id="CHEBI:18420"/>
        <label>1</label>
        <note>catalytic</note>
    </ligand>
</feature>
<dbReference type="CDD" id="cd01639">
    <property type="entry name" value="IMPase"/>
    <property type="match status" value="1"/>
</dbReference>
<dbReference type="Proteomes" id="UP000544222">
    <property type="component" value="Unassembled WGS sequence"/>
</dbReference>
<proteinExistence type="inferred from homology"/>
<dbReference type="Pfam" id="PF00459">
    <property type="entry name" value="Inositol_P"/>
    <property type="match status" value="1"/>
</dbReference>
<name>A0A7W5DRV2_9PORP</name>
<evidence type="ECO:0000256" key="2">
    <source>
        <dbReference type="ARBA" id="ARBA00001946"/>
    </source>
</evidence>
<keyword evidence="6 7" id="KW-0460">Magnesium</keyword>
<dbReference type="SUPFAM" id="SSF56655">
    <property type="entry name" value="Carbohydrate phosphatase"/>
    <property type="match status" value="1"/>
</dbReference>